<evidence type="ECO:0000313" key="2">
    <source>
        <dbReference type="EMBL" id="MEQ2294853.1"/>
    </source>
</evidence>
<keyword evidence="2" id="KW-0482">Metalloprotease</keyword>
<sequence length="149" mass="16415">MNKQHCEDPHTLQRHASMRLFQIQGVLSRTSQGTLHCGVKPCSLNCLAEGYNFYTERAPAVVDGTLCRDDSVDVCVNGECKHVGCDHVLGSDVREDRCRICGGDGSSCISVEGVFNDSLPEGDYEEVVRIPKGSVFIHIQELNISLNYL</sequence>
<gene>
    <name evidence="2" type="primary">ADAMTS6_2</name>
    <name evidence="2" type="ORF">AMECASPLE_008088</name>
</gene>
<dbReference type="PANTHER" id="PTHR13723:SF26">
    <property type="entry name" value="A DISINTEGRIN AND METALLOPROTEINASE WITH THROMBOSPONDIN MOTIFS 10"/>
    <property type="match status" value="1"/>
</dbReference>
<dbReference type="EMBL" id="JAHRIP010038042">
    <property type="protein sequence ID" value="MEQ2294853.1"/>
    <property type="molecule type" value="Genomic_DNA"/>
</dbReference>
<feature type="non-terminal residue" evidence="2">
    <location>
        <position position="149"/>
    </location>
</feature>
<dbReference type="InterPro" id="IPR045371">
    <property type="entry name" value="ADAMTS_CR_3"/>
</dbReference>
<dbReference type="InterPro" id="IPR050439">
    <property type="entry name" value="ADAMTS_ADAMTS-like"/>
</dbReference>
<dbReference type="Proteomes" id="UP001469553">
    <property type="component" value="Unassembled WGS sequence"/>
</dbReference>
<accession>A0ABV0YLX8</accession>
<keyword evidence="2" id="KW-0378">Hydrolase</keyword>
<evidence type="ECO:0000259" key="1">
    <source>
        <dbReference type="Pfam" id="PF19236"/>
    </source>
</evidence>
<feature type="domain" description="ADAMTS/ADAMTS-like cysteine-rich" evidence="1">
    <location>
        <begin position="40"/>
        <end position="108"/>
    </location>
</feature>
<proteinExistence type="predicted"/>
<organism evidence="2 3">
    <name type="scientific">Ameca splendens</name>
    <dbReference type="NCBI Taxonomy" id="208324"/>
    <lineage>
        <taxon>Eukaryota</taxon>
        <taxon>Metazoa</taxon>
        <taxon>Chordata</taxon>
        <taxon>Craniata</taxon>
        <taxon>Vertebrata</taxon>
        <taxon>Euteleostomi</taxon>
        <taxon>Actinopterygii</taxon>
        <taxon>Neopterygii</taxon>
        <taxon>Teleostei</taxon>
        <taxon>Neoteleostei</taxon>
        <taxon>Acanthomorphata</taxon>
        <taxon>Ovalentaria</taxon>
        <taxon>Atherinomorphae</taxon>
        <taxon>Cyprinodontiformes</taxon>
        <taxon>Goodeidae</taxon>
        <taxon>Ameca</taxon>
    </lineage>
</organism>
<protein>
    <submittedName>
        <fullName evidence="2">A disintegrin and metalloproteinase with thrombospondin motifs 6</fullName>
    </submittedName>
</protein>
<dbReference type="GO" id="GO:0008237">
    <property type="term" value="F:metallopeptidase activity"/>
    <property type="evidence" value="ECO:0007669"/>
    <property type="project" value="UniProtKB-KW"/>
</dbReference>
<keyword evidence="3" id="KW-1185">Reference proteome</keyword>
<dbReference type="Gene3D" id="2.60.120.830">
    <property type="match status" value="1"/>
</dbReference>
<dbReference type="Pfam" id="PF19236">
    <property type="entry name" value="ADAMTS_CR_3"/>
    <property type="match status" value="1"/>
</dbReference>
<reference evidence="2 3" key="1">
    <citation type="submission" date="2021-06" db="EMBL/GenBank/DDBJ databases">
        <authorList>
            <person name="Palmer J.M."/>
        </authorList>
    </citation>
    <scope>NUCLEOTIDE SEQUENCE [LARGE SCALE GENOMIC DNA]</scope>
    <source>
        <strain evidence="2 3">AS_MEX2019</strain>
        <tissue evidence="2">Muscle</tissue>
    </source>
</reference>
<name>A0ABV0YLX8_9TELE</name>
<evidence type="ECO:0000313" key="3">
    <source>
        <dbReference type="Proteomes" id="UP001469553"/>
    </source>
</evidence>
<keyword evidence="2" id="KW-0645">Protease</keyword>
<comment type="caution">
    <text evidence="2">The sequence shown here is derived from an EMBL/GenBank/DDBJ whole genome shotgun (WGS) entry which is preliminary data.</text>
</comment>
<dbReference type="PANTHER" id="PTHR13723">
    <property type="entry name" value="ADAMTS A DISINTEGRIN AND METALLOPROTEASE WITH THROMBOSPONDIN MOTIFS PROTEASE"/>
    <property type="match status" value="1"/>
</dbReference>